<dbReference type="Proteomes" id="UP000026913">
    <property type="component" value="Chromosome"/>
</dbReference>
<keyword evidence="1" id="KW-0808">Transferase</keyword>
<gene>
    <name evidence="1" type="ORF">OU5_5000</name>
</gene>
<reference evidence="1 2" key="1">
    <citation type="journal article" date="2012" name="J. Bacteriol.">
        <title>Genome sequence of cold-adapted Pseudomonas mandelii strain JR-1.</title>
        <authorList>
            <person name="Jang S.H."/>
            <person name="Kim J."/>
            <person name="Kim J."/>
            <person name="Hong S."/>
            <person name="Lee C."/>
        </authorList>
    </citation>
    <scope>NUCLEOTIDE SEQUENCE [LARGE SCALE GENOMIC DNA]</scope>
    <source>
        <strain evidence="1 2">JR-1</strain>
    </source>
</reference>
<keyword evidence="1" id="KW-0032">Aminotransferase</keyword>
<accession>A0A024EGK9</accession>
<protein>
    <submittedName>
        <fullName evidence="1">Bifunctional N-succinyldiaminopimelate-aminotransferase/acetylornithine transaminase protein</fullName>
    </submittedName>
</protein>
<dbReference type="KEGG" id="pman:OU5_5000"/>
<proteinExistence type="predicted"/>
<name>A0A024EGK9_9PSED</name>
<sequence length="69" mass="7698">MGTGTTHWNECGRRVVGNHYLVEIGAFYRSVLNGHRSLLKRNTRRKLASDGGIVRTVFSPALPPSDNFL</sequence>
<organism evidence="1 2">
    <name type="scientific">Pseudomonas mandelii JR-1</name>
    <dbReference type="NCBI Taxonomy" id="1147786"/>
    <lineage>
        <taxon>Bacteria</taxon>
        <taxon>Pseudomonadati</taxon>
        <taxon>Pseudomonadota</taxon>
        <taxon>Gammaproteobacteria</taxon>
        <taxon>Pseudomonadales</taxon>
        <taxon>Pseudomonadaceae</taxon>
        <taxon>Pseudomonas</taxon>
    </lineage>
</organism>
<dbReference type="HOGENOM" id="CLU_2772772_0_0_6"/>
<dbReference type="GO" id="GO:0008483">
    <property type="term" value="F:transaminase activity"/>
    <property type="evidence" value="ECO:0007669"/>
    <property type="project" value="UniProtKB-KW"/>
</dbReference>
<evidence type="ECO:0000313" key="2">
    <source>
        <dbReference type="Proteomes" id="UP000026913"/>
    </source>
</evidence>
<dbReference type="AlphaFoldDB" id="A0A024EGK9"/>
<evidence type="ECO:0000313" key="1">
    <source>
        <dbReference type="EMBL" id="AHZ72079.1"/>
    </source>
</evidence>
<dbReference type="EMBL" id="CP005960">
    <property type="protein sequence ID" value="AHZ72079.1"/>
    <property type="molecule type" value="Genomic_DNA"/>
</dbReference>